<keyword evidence="2" id="KW-0560">Oxidoreductase</keyword>
<dbReference type="EMBL" id="MOBM01000040">
    <property type="protein sequence ID" value="RON12087.1"/>
    <property type="molecule type" value="Genomic_DNA"/>
</dbReference>
<dbReference type="AlphaFoldDB" id="A0A423HG97"/>
<dbReference type="InterPro" id="IPR016163">
    <property type="entry name" value="Ald_DH_C"/>
</dbReference>
<dbReference type="Proteomes" id="UP000284002">
    <property type="component" value="Unassembled WGS sequence"/>
</dbReference>
<protein>
    <recommendedName>
        <fullName evidence="1">methylmalonate-semialdehyde dehydrogenase (CoA acylating)</fullName>
        <ecNumber evidence="1">1.2.1.27</ecNumber>
    </recommendedName>
</protein>
<dbReference type="EC" id="1.2.1.27" evidence="1"/>
<dbReference type="InterPro" id="IPR010061">
    <property type="entry name" value="MeMal-semiAld_DH"/>
</dbReference>
<dbReference type="GO" id="GO:0006210">
    <property type="term" value="P:thymine catabolic process"/>
    <property type="evidence" value="ECO:0007669"/>
    <property type="project" value="TreeGrafter"/>
</dbReference>
<dbReference type="InterPro" id="IPR016160">
    <property type="entry name" value="Ald_DH_CS_CYS"/>
</dbReference>
<dbReference type="RefSeq" id="WP_123360829.1">
    <property type="nucleotide sequence ID" value="NZ_MOBM01000040.1"/>
</dbReference>
<dbReference type="InterPro" id="IPR016162">
    <property type="entry name" value="Ald_DH_N"/>
</dbReference>
<evidence type="ECO:0000256" key="3">
    <source>
        <dbReference type="ARBA" id="ARBA00023027"/>
    </source>
</evidence>
<dbReference type="SUPFAM" id="SSF53720">
    <property type="entry name" value="ALDH-like"/>
    <property type="match status" value="1"/>
</dbReference>
<dbReference type="InterPro" id="IPR016161">
    <property type="entry name" value="Ald_DH/histidinol_DH"/>
</dbReference>
<dbReference type="PANTHER" id="PTHR43866">
    <property type="entry name" value="MALONATE-SEMIALDEHYDE DEHYDROGENASE"/>
    <property type="match status" value="1"/>
</dbReference>
<sequence length="500" mass="53586">MSDAPVIGHYIDGQVQDSGSERFSNVFNPATGSVQARVGLASQKTIDEAVASALKAFPAWSEQSSLRRSRVMFKFKELLDRHHNELAEIISREHGKVFSDAKGEVTRGIEIVEYACGAPNLLKTEFSDNIGGGIDNWNLRQPLGVCAGVTPFNFPVMVPLWMIPIALVTGNCFILKPSERDPSASLLMAKLLTEAGLPDGVFNVVQGDKAAVDALLQHPDIEAISFVGSTPIAEYIHQQATSRGKRVQALGGAKNHMIVMPDADLDQAADALIGAAYGSAGERCMAISIAVAVGDVGDQLIAKLLPRIDQLKVGNGMQGDSDMGPLVTAEHKAKVEGFIGEGVAQGAQLIVDGRNFKVPGAENGFFVGATLFDNVTTEMSIYQQEIFGPVLGIVRVPDFASAVALINGHEFGNGVSCFTSDGGIARSFARNIKVGMVGINVPIPVPMAWHSFGGWKRSLFGDHHAYGEEGIRFYSRYKSVMQRWPDSIAKGPEFSMPTAK</sequence>
<reference evidence="5 6" key="1">
    <citation type="submission" date="2016-10" db="EMBL/GenBank/DDBJ databases">
        <title>Comparative genome analysis of multiple Pseudomonas spp. focuses on biocontrol and plant growth promoting traits.</title>
        <authorList>
            <person name="Tao X.-Y."/>
            <person name="Taylor C.G."/>
        </authorList>
    </citation>
    <scope>NUCLEOTIDE SEQUENCE [LARGE SCALE GENOMIC DNA]</scope>
    <source>
        <strain evidence="5 6">36C6</strain>
    </source>
</reference>
<gene>
    <name evidence="5" type="ORF">BK662_29700</name>
</gene>
<dbReference type="FunFam" id="3.40.605.10:FF:000003">
    <property type="entry name" value="Methylmalonate-semialdehyde dehydrogenase [acylating]"/>
    <property type="match status" value="1"/>
</dbReference>
<dbReference type="PROSITE" id="PS00070">
    <property type="entry name" value="ALDEHYDE_DEHYDR_CYS"/>
    <property type="match status" value="1"/>
</dbReference>
<dbReference type="CDD" id="cd07085">
    <property type="entry name" value="ALDH_F6_MMSDH"/>
    <property type="match status" value="1"/>
</dbReference>
<dbReference type="FunFam" id="3.40.309.10:FF:000002">
    <property type="entry name" value="Methylmalonate-semialdehyde dehydrogenase (Acylating)"/>
    <property type="match status" value="1"/>
</dbReference>
<evidence type="ECO:0000313" key="5">
    <source>
        <dbReference type="EMBL" id="RON12087.1"/>
    </source>
</evidence>
<dbReference type="Gene3D" id="3.40.309.10">
    <property type="entry name" value="Aldehyde Dehydrogenase, Chain A, domain 2"/>
    <property type="match status" value="1"/>
</dbReference>
<evidence type="ECO:0000259" key="4">
    <source>
        <dbReference type="Pfam" id="PF00171"/>
    </source>
</evidence>
<evidence type="ECO:0000256" key="2">
    <source>
        <dbReference type="ARBA" id="ARBA00023002"/>
    </source>
</evidence>
<organism evidence="5 6">
    <name type="scientific">Pseudomonas frederiksbergensis</name>
    <dbReference type="NCBI Taxonomy" id="104087"/>
    <lineage>
        <taxon>Bacteria</taxon>
        <taxon>Pseudomonadati</taxon>
        <taxon>Pseudomonadota</taxon>
        <taxon>Gammaproteobacteria</taxon>
        <taxon>Pseudomonadales</taxon>
        <taxon>Pseudomonadaceae</taxon>
        <taxon>Pseudomonas</taxon>
    </lineage>
</organism>
<dbReference type="NCBIfam" id="TIGR01722">
    <property type="entry name" value="MMSDH"/>
    <property type="match status" value="1"/>
</dbReference>
<dbReference type="Pfam" id="PF00171">
    <property type="entry name" value="Aldedh"/>
    <property type="match status" value="1"/>
</dbReference>
<evidence type="ECO:0000313" key="6">
    <source>
        <dbReference type="Proteomes" id="UP000284002"/>
    </source>
</evidence>
<feature type="domain" description="Aldehyde dehydrogenase" evidence="4">
    <location>
        <begin position="19"/>
        <end position="480"/>
    </location>
</feature>
<dbReference type="GO" id="GO:0006574">
    <property type="term" value="P:L-valine catabolic process"/>
    <property type="evidence" value="ECO:0007669"/>
    <property type="project" value="TreeGrafter"/>
</dbReference>
<comment type="caution">
    <text evidence="5">The sequence shown here is derived from an EMBL/GenBank/DDBJ whole genome shotgun (WGS) entry which is preliminary data.</text>
</comment>
<dbReference type="InterPro" id="IPR015590">
    <property type="entry name" value="Aldehyde_DH_dom"/>
</dbReference>
<dbReference type="GO" id="GO:0004491">
    <property type="term" value="F:methylmalonate-semialdehyde dehydrogenase (acylating, NAD) activity"/>
    <property type="evidence" value="ECO:0007669"/>
    <property type="project" value="UniProtKB-EC"/>
</dbReference>
<name>A0A423HG97_9PSED</name>
<dbReference type="Gene3D" id="3.40.605.10">
    <property type="entry name" value="Aldehyde Dehydrogenase, Chain A, domain 1"/>
    <property type="match status" value="1"/>
</dbReference>
<dbReference type="PANTHER" id="PTHR43866:SF4">
    <property type="entry name" value="MALONATE-SEMIALDEHYDE DEHYDROGENASE"/>
    <property type="match status" value="1"/>
</dbReference>
<evidence type="ECO:0000256" key="1">
    <source>
        <dbReference type="ARBA" id="ARBA00013048"/>
    </source>
</evidence>
<proteinExistence type="predicted"/>
<keyword evidence="3" id="KW-0520">NAD</keyword>
<accession>A0A423HG97</accession>